<name>A0A967ATX7_9FLAO</name>
<protein>
    <submittedName>
        <fullName evidence="1">DUF433 domain-containing protein</fullName>
    </submittedName>
</protein>
<keyword evidence="2" id="KW-1185">Reference proteome</keyword>
<dbReference type="Gene3D" id="1.10.10.10">
    <property type="entry name" value="Winged helix-like DNA-binding domain superfamily/Winged helix DNA-binding domain"/>
    <property type="match status" value="1"/>
</dbReference>
<dbReference type="InterPro" id="IPR036388">
    <property type="entry name" value="WH-like_DNA-bd_sf"/>
</dbReference>
<dbReference type="Pfam" id="PF04255">
    <property type="entry name" value="DUF433"/>
    <property type="match status" value="1"/>
</dbReference>
<dbReference type="SUPFAM" id="SSF46689">
    <property type="entry name" value="Homeodomain-like"/>
    <property type="match status" value="1"/>
</dbReference>
<accession>A0A967ATX7</accession>
<gene>
    <name evidence="1" type="ORF">FK220_013250</name>
</gene>
<reference evidence="1" key="2">
    <citation type="submission" date="2020-03" db="EMBL/GenBank/DDBJ databases">
        <title>Flavobacteriaceae bacterium strain TP-CH-4, a member of the family Flavobacteriaceae isolated from a deep-sea seamount.</title>
        <authorList>
            <person name="Zhang D.-C."/>
        </authorList>
    </citation>
    <scope>NUCLEOTIDE SEQUENCE</scope>
    <source>
        <strain evidence="1">TP-CH-4</strain>
    </source>
</reference>
<dbReference type="InterPro" id="IPR009057">
    <property type="entry name" value="Homeodomain-like_sf"/>
</dbReference>
<reference evidence="1" key="1">
    <citation type="submission" date="2019-07" db="EMBL/GenBank/DDBJ databases">
        <authorList>
            <person name="De-Chao Zhang Q."/>
        </authorList>
    </citation>
    <scope>NUCLEOTIDE SEQUENCE</scope>
    <source>
        <strain evidence="1">TP-CH-4</strain>
    </source>
</reference>
<comment type="caution">
    <text evidence="1">The sequence shown here is derived from an EMBL/GenBank/DDBJ whole genome shotgun (WGS) entry which is preliminary data.</text>
</comment>
<organism evidence="1 2">
    <name type="scientific">Pelagihabitans pacificus</name>
    <dbReference type="NCBI Taxonomy" id="2696054"/>
    <lineage>
        <taxon>Bacteria</taxon>
        <taxon>Pseudomonadati</taxon>
        <taxon>Bacteroidota</taxon>
        <taxon>Flavobacteriia</taxon>
        <taxon>Flavobacteriales</taxon>
        <taxon>Flavobacteriaceae</taxon>
        <taxon>Pelagihabitans</taxon>
    </lineage>
</organism>
<sequence>MMNFENRPKIGNGIYTASEIARILRIPYRSVYIWMNRYWDGKIGKEFGSKYSWDINGKRAVSFHTFIEFYVMMRFSEAGVKPKQVLEAHSELAKMYTTAFPFARREVLKGIKSDGKHIFLKNKHGIIELNGTKQFNLDLIEIFFVNLEFDKDNLASRFWPIGKEKSILVDPKRRFGRPVIEGKNINPEIIFNHHKAGDPIPYIAHVYQISEKQVNHAIEYCEAA</sequence>
<proteinExistence type="predicted"/>
<dbReference type="InterPro" id="IPR007367">
    <property type="entry name" value="DUF433"/>
</dbReference>
<evidence type="ECO:0000313" key="2">
    <source>
        <dbReference type="Proteomes" id="UP000707206"/>
    </source>
</evidence>
<evidence type="ECO:0000313" key="1">
    <source>
        <dbReference type="EMBL" id="NHF60314.1"/>
    </source>
</evidence>
<dbReference type="AlphaFoldDB" id="A0A967ATX7"/>
<dbReference type="Proteomes" id="UP000707206">
    <property type="component" value="Unassembled WGS sequence"/>
</dbReference>
<dbReference type="EMBL" id="VIKU02000004">
    <property type="protein sequence ID" value="NHF60314.1"/>
    <property type="molecule type" value="Genomic_DNA"/>
</dbReference>